<comment type="caution">
    <text evidence="2">The sequence shown here is derived from an EMBL/GenBank/DDBJ whole genome shotgun (WGS) entry which is preliminary data.</text>
</comment>
<evidence type="ECO:0000313" key="3">
    <source>
        <dbReference type="Proteomes" id="UP000231480"/>
    </source>
</evidence>
<reference evidence="2 3" key="1">
    <citation type="submission" date="2017-09" db="EMBL/GenBank/DDBJ databases">
        <title>Depth-based differentiation of microbial function through sediment-hosted aquifers and enrichment of novel symbionts in the deep terrestrial subsurface.</title>
        <authorList>
            <person name="Probst A.J."/>
            <person name="Ladd B."/>
            <person name="Jarett J.K."/>
            <person name="Geller-Mcgrath D.E."/>
            <person name="Sieber C.M."/>
            <person name="Emerson J.B."/>
            <person name="Anantharaman K."/>
            <person name="Thomas B.C."/>
            <person name="Malmstrom R."/>
            <person name="Stieglmeier M."/>
            <person name="Klingl A."/>
            <person name="Woyke T."/>
            <person name="Ryan C.M."/>
            <person name="Banfield J.F."/>
        </authorList>
    </citation>
    <scope>NUCLEOTIDE SEQUENCE [LARGE SCALE GENOMIC DNA]</scope>
    <source>
        <strain evidence="2">CG23_combo_of_CG06-09_8_20_14_all_37_13</strain>
    </source>
</reference>
<name>A0A2G9YCE7_9BACT</name>
<keyword evidence="1" id="KW-0472">Membrane</keyword>
<feature type="transmembrane region" description="Helical" evidence="1">
    <location>
        <begin position="20"/>
        <end position="40"/>
    </location>
</feature>
<keyword evidence="1" id="KW-1133">Transmembrane helix</keyword>
<evidence type="ECO:0000313" key="2">
    <source>
        <dbReference type="EMBL" id="PIP16900.1"/>
    </source>
</evidence>
<dbReference type="EMBL" id="PCRH01000063">
    <property type="protein sequence ID" value="PIP16900.1"/>
    <property type="molecule type" value="Genomic_DNA"/>
</dbReference>
<organism evidence="2 3">
    <name type="scientific">Candidatus Portnoybacteria bacterium CG23_combo_of_CG06-09_8_20_14_all_37_13</name>
    <dbReference type="NCBI Taxonomy" id="1974819"/>
    <lineage>
        <taxon>Bacteria</taxon>
        <taxon>Candidatus Portnoyibacteriota</taxon>
    </lineage>
</organism>
<keyword evidence="1" id="KW-0812">Transmembrane</keyword>
<gene>
    <name evidence="2" type="ORF">COX44_02910</name>
</gene>
<dbReference type="AlphaFoldDB" id="A0A2G9YCE7"/>
<dbReference type="Proteomes" id="UP000231480">
    <property type="component" value="Unassembled WGS sequence"/>
</dbReference>
<accession>A0A2G9YCE7</accession>
<protein>
    <submittedName>
        <fullName evidence="2">Uncharacterized protein</fullName>
    </submittedName>
</protein>
<evidence type="ECO:0000256" key="1">
    <source>
        <dbReference type="SAM" id="Phobius"/>
    </source>
</evidence>
<proteinExistence type="predicted"/>
<sequence length="78" mass="8937">MKDKIKKILKNNFKIIKEHFIILFGIGSFTYGLFSFSNGVSEGLSGCIRKGGIEFEIFNHLPECPSAYPVATYYYYNQ</sequence>